<dbReference type="Proteomes" id="UP000184184">
    <property type="component" value="Unassembled WGS sequence"/>
</dbReference>
<sequence length="151" mass="16901">MPTGKHIMKLEVPISKVWEFVRDMNNWAPLVPGYLEHKLISERQSTWKFKGDIGIIQKTVALRIDIKEWIEPTTVKFNLTGIHDNIAGKGYFAAKELTENLTEISGNLDIQAGGMKGPMVNSILKSLVPKTTEDLTEAVASKIEKVEVIVK</sequence>
<dbReference type="AlphaFoldDB" id="A0A1M7NNT6"/>
<dbReference type="EMBL" id="FRCZ01000003">
    <property type="protein sequence ID" value="SHN05041.1"/>
    <property type="molecule type" value="Genomic_DNA"/>
</dbReference>
<dbReference type="Gene3D" id="3.30.530.20">
    <property type="match status" value="1"/>
</dbReference>
<keyword evidence="2" id="KW-1185">Reference proteome</keyword>
<protein>
    <submittedName>
        <fullName evidence="1">Carbon monoxide dehydrogenase subunit G</fullName>
    </submittedName>
</protein>
<name>A0A1M7NNT6_9BACI</name>
<dbReference type="RefSeq" id="WP_073201367.1">
    <property type="nucleotide sequence ID" value="NZ_FRCZ01000003.1"/>
</dbReference>
<accession>A0A1M7NNT6</accession>
<evidence type="ECO:0000313" key="1">
    <source>
        <dbReference type="EMBL" id="SHN05041.1"/>
    </source>
</evidence>
<dbReference type="InterPro" id="IPR010419">
    <property type="entry name" value="CO_DH_gsu"/>
</dbReference>
<dbReference type="Pfam" id="PF06240">
    <property type="entry name" value="COXG"/>
    <property type="match status" value="1"/>
</dbReference>
<proteinExistence type="predicted"/>
<dbReference type="OrthoDB" id="2374625at2"/>
<dbReference type="CDD" id="cd07812">
    <property type="entry name" value="SRPBCC"/>
    <property type="match status" value="1"/>
</dbReference>
<dbReference type="STRING" id="1027249.SAMN05216179_1630"/>
<evidence type="ECO:0000313" key="2">
    <source>
        <dbReference type="Proteomes" id="UP000184184"/>
    </source>
</evidence>
<dbReference type="InterPro" id="IPR023393">
    <property type="entry name" value="START-like_dom_sf"/>
</dbReference>
<reference evidence="1 2" key="1">
    <citation type="submission" date="2016-11" db="EMBL/GenBank/DDBJ databases">
        <authorList>
            <person name="Jaros S."/>
            <person name="Januszkiewicz K."/>
            <person name="Wedrychowicz H."/>
        </authorList>
    </citation>
    <scope>NUCLEOTIDE SEQUENCE [LARGE SCALE GENOMIC DNA]</scope>
    <source>
        <strain evidence="1 2">CGMCC 1.10681</strain>
    </source>
</reference>
<gene>
    <name evidence="1" type="ORF">SAMN05216179_1630</name>
</gene>
<dbReference type="SUPFAM" id="SSF55961">
    <property type="entry name" value="Bet v1-like"/>
    <property type="match status" value="1"/>
</dbReference>
<organism evidence="1 2">
    <name type="scientific">Gracilibacillus kekensis</name>
    <dbReference type="NCBI Taxonomy" id="1027249"/>
    <lineage>
        <taxon>Bacteria</taxon>
        <taxon>Bacillati</taxon>
        <taxon>Bacillota</taxon>
        <taxon>Bacilli</taxon>
        <taxon>Bacillales</taxon>
        <taxon>Bacillaceae</taxon>
        <taxon>Gracilibacillus</taxon>
    </lineage>
</organism>